<dbReference type="SMART" id="SM00271">
    <property type="entry name" value="DnaJ"/>
    <property type="match status" value="1"/>
</dbReference>
<keyword evidence="2" id="KW-0472">Membrane</keyword>
<evidence type="ECO:0000313" key="4">
    <source>
        <dbReference type="EMBL" id="KAF0754172.1"/>
    </source>
</evidence>
<protein>
    <recommendedName>
        <fullName evidence="3">J domain-containing protein</fullName>
    </recommendedName>
</protein>
<dbReference type="InterPro" id="IPR036869">
    <property type="entry name" value="J_dom_sf"/>
</dbReference>
<dbReference type="InterPro" id="IPR001623">
    <property type="entry name" value="DnaJ_domain"/>
</dbReference>
<dbReference type="EMBL" id="VJMI01010946">
    <property type="protein sequence ID" value="KAF0754172.1"/>
    <property type="molecule type" value="Genomic_DNA"/>
</dbReference>
<reference evidence="4 5" key="1">
    <citation type="submission" date="2019-06" db="EMBL/GenBank/DDBJ databases">
        <title>Genomics analysis of Aphanomyces spp. identifies a new class of oomycete effector associated with host adaptation.</title>
        <authorList>
            <person name="Gaulin E."/>
        </authorList>
    </citation>
    <scope>NUCLEOTIDE SEQUENCE [LARGE SCALE GENOMIC DNA]</scope>
    <source>
        <strain evidence="4 5">E</strain>
    </source>
</reference>
<dbReference type="Gene3D" id="1.10.287.110">
    <property type="entry name" value="DnaJ domain"/>
    <property type="match status" value="1"/>
</dbReference>
<evidence type="ECO:0000256" key="2">
    <source>
        <dbReference type="SAM" id="Phobius"/>
    </source>
</evidence>
<feature type="non-terminal residue" evidence="4">
    <location>
        <position position="1"/>
    </location>
</feature>
<feature type="transmembrane region" description="Helical" evidence="2">
    <location>
        <begin position="172"/>
        <end position="194"/>
    </location>
</feature>
<dbReference type="SUPFAM" id="SSF46565">
    <property type="entry name" value="Chaperone J-domain"/>
    <property type="match status" value="1"/>
</dbReference>
<evidence type="ECO:0000313" key="5">
    <source>
        <dbReference type="Proteomes" id="UP000469452"/>
    </source>
</evidence>
<feature type="domain" description="J" evidence="3">
    <location>
        <begin position="24"/>
        <end position="99"/>
    </location>
</feature>
<dbReference type="Pfam" id="PF00226">
    <property type="entry name" value="DnaJ"/>
    <property type="match status" value="1"/>
</dbReference>
<feature type="transmembrane region" description="Helical" evidence="2">
    <location>
        <begin position="140"/>
        <end position="160"/>
    </location>
</feature>
<dbReference type="Proteomes" id="UP000469452">
    <property type="component" value="Unassembled WGS sequence"/>
</dbReference>
<dbReference type="PANTHER" id="PTHR43096">
    <property type="entry name" value="DNAJ HOMOLOG 1, MITOCHONDRIAL-RELATED"/>
    <property type="match status" value="1"/>
</dbReference>
<keyword evidence="2" id="KW-1133">Transmembrane helix</keyword>
<dbReference type="CDD" id="cd06257">
    <property type="entry name" value="DnaJ"/>
    <property type="match status" value="1"/>
</dbReference>
<dbReference type="PRINTS" id="PR00625">
    <property type="entry name" value="JDOMAIN"/>
</dbReference>
<dbReference type="PANTHER" id="PTHR43096:SF52">
    <property type="entry name" value="DNAJ HOMOLOG 1, MITOCHONDRIAL-RELATED"/>
    <property type="match status" value="1"/>
</dbReference>
<sequence>TSLQHNCDRSQLSSMSVTKSKSYCYYDVLRIPRSATQPEIVKAYRALALKYHPDKLQNQPNVDIQAATEYFQLIVKGVHVPSYNVLSDCDKRSGYDINGPKLKPSYDLEIKASLGKLTPLLTCAFVGLVGGVAVTQTNDISLVLFFELFFSALCGAATCLPTKDTPTPAMSLSDFAVVGSMGIGLGNVIGFLGWNSTVYVAQCLGLL</sequence>
<dbReference type="VEuPathDB" id="FungiDB:H257_09649"/>
<dbReference type="GO" id="GO:0005737">
    <property type="term" value="C:cytoplasm"/>
    <property type="evidence" value="ECO:0007669"/>
    <property type="project" value="TreeGrafter"/>
</dbReference>
<comment type="caution">
    <text evidence="4">The sequence shown here is derived from an EMBL/GenBank/DDBJ whole genome shotgun (WGS) entry which is preliminary data.</text>
</comment>
<accession>A0A6A5AMU4</accession>
<keyword evidence="1" id="KW-0143">Chaperone</keyword>
<keyword evidence="2" id="KW-0812">Transmembrane</keyword>
<dbReference type="GO" id="GO:0042026">
    <property type="term" value="P:protein refolding"/>
    <property type="evidence" value="ECO:0007669"/>
    <property type="project" value="TreeGrafter"/>
</dbReference>
<feature type="transmembrane region" description="Helical" evidence="2">
    <location>
        <begin position="117"/>
        <end position="134"/>
    </location>
</feature>
<evidence type="ECO:0000259" key="3">
    <source>
        <dbReference type="PROSITE" id="PS50076"/>
    </source>
</evidence>
<gene>
    <name evidence="4" type="ORF">AaE_005436</name>
</gene>
<evidence type="ECO:0000256" key="1">
    <source>
        <dbReference type="ARBA" id="ARBA00023186"/>
    </source>
</evidence>
<organism evidence="4 5">
    <name type="scientific">Aphanomyces astaci</name>
    <name type="common">Crayfish plague agent</name>
    <dbReference type="NCBI Taxonomy" id="112090"/>
    <lineage>
        <taxon>Eukaryota</taxon>
        <taxon>Sar</taxon>
        <taxon>Stramenopiles</taxon>
        <taxon>Oomycota</taxon>
        <taxon>Saprolegniomycetes</taxon>
        <taxon>Saprolegniales</taxon>
        <taxon>Verrucalvaceae</taxon>
        <taxon>Aphanomyces</taxon>
    </lineage>
</organism>
<name>A0A6A5AMU4_APHAT</name>
<dbReference type="PROSITE" id="PS50076">
    <property type="entry name" value="DNAJ_2"/>
    <property type="match status" value="1"/>
</dbReference>
<proteinExistence type="predicted"/>
<dbReference type="AlphaFoldDB" id="A0A6A5AMU4"/>
<dbReference type="GO" id="GO:0051082">
    <property type="term" value="F:unfolded protein binding"/>
    <property type="evidence" value="ECO:0007669"/>
    <property type="project" value="TreeGrafter"/>
</dbReference>